<dbReference type="PANTHER" id="PTHR21174">
    <property type="match status" value="1"/>
</dbReference>
<dbReference type="AlphaFoldDB" id="A0A7W8K0G3"/>
<dbReference type="PANTHER" id="PTHR21174:SF0">
    <property type="entry name" value="HD PHOSPHOHYDROLASE FAMILY PROTEIN-RELATED"/>
    <property type="match status" value="1"/>
</dbReference>
<dbReference type="PIRSF" id="PIRSF035170">
    <property type="entry name" value="HD_phosphohydro"/>
    <property type="match status" value="1"/>
</dbReference>
<organism evidence="1 2">
    <name type="scientific">Deinococcus humi</name>
    <dbReference type="NCBI Taxonomy" id="662880"/>
    <lineage>
        <taxon>Bacteria</taxon>
        <taxon>Thermotogati</taxon>
        <taxon>Deinococcota</taxon>
        <taxon>Deinococci</taxon>
        <taxon>Deinococcales</taxon>
        <taxon>Deinococcaceae</taxon>
        <taxon>Deinococcus</taxon>
    </lineage>
</organism>
<name>A0A7W8K0G3_9DEIO</name>
<sequence length="190" mass="21047">MNRKAETALLRAAEAFCLPAYSAAGRFYHNAEHVRSVMTALDSRGVLTPALALAAWGHDLVYDATAGDNEDRSAEVFDGWLASRQASTELRQEVRELILATKHVAPPASRAEALMVDADLAILGASAAEFDAYDTAIRQEYAHVPSSIYRTGRQKVLRGFLNRERIYTTPEFVELEWQARVNLVRVVGLQ</sequence>
<dbReference type="Gene3D" id="1.10.3210.10">
    <property type="entry name" value="Hypothetical protein af1432"/>
    <property type="match status" value="1"/>
</dbReference>
<gene>
    <name evidence="1" type="ORF">HNQ08_004076</name>
</gene>
<proteinExistence type="predicted"/>
<keyword evidence="2" id="KW-1185">Reference proteome</keyword>
<evidence type="ECO:0000313" key="1">
    <source>
        <dbReference type="EMBL" id="MBB5364959.1"/>
    </source>
</evidence>
<dbReference type="InterPro" id="IPR009218">
    <property type="entry name" value="HD_phosphohydro"/>
</dbReference>
<protein>
    <submittedName>
        <fullName evidence="1">Putative metal-dependent HD superfamily phosphohydrolase</fullName>
    </submittedName>
</protein>
<dbReference type="EMBL" id="JACHFL010000014">
    <property type="protein sequence ID" value="MBB5364959.1"/>
    <property type="molecule type" value="Genomic_DNA"/>
</dbReference>
<evidence type="ECO:0000313" key="2">
    <source>
        <dbReference type="Proteomes" id="UP000552709"/>
    </source>
</evidence>
<reference evidence="1 2" key="1">
    <citation type="submission" date="2020-08" db="EMBL/GenBank/DDBJ databases">
        <title>Genomic Encyclopedia of Type Strains, Phase IV (KMG-IV): sequencing the most valuable type-strain genomes for metagenomic binning, comparative biology and taxonomic classification.</title>
        <authorList>
            <person name="Goeker M."/>
        </authorList>
    </citation>
    <scope>NUCLEOTIDE SEQUENCE [LARGE SCALE GENOMIC DNA]</scope>
    <source>
        <strain evidence="1 2">DSM 27939</strain>
    </source>
</reference>
<dbReference type="GO" id="GO:0016787">
    <property type="term" value="F:hydrolase activity"/>
    <property type="evidence" value="ECO:0007669"/>
    <property type="project" value="UniProtKB-KW"/>
</dbReference>
<dbReference type="SUPFAM" id="SSF109604">
    <property type="entry name" value="HD-domain/PDEase-like"/>
    <property type="match status" value="1"/>
</dbReference>
<dbReference type="Proteomes" id="UP000552709">
    <property type="component" value="Unassembled WGS sequence"/>
</dbReference>
<comment type="caution">
    <text evidence="1">The sequence shown here is derived from an EMBL/GenBank/DDBJ whole genome shotgun (WGS) entry which is preliminary data.</text>
</comment>
<keyword evidence="1" id="KW-0378">Hydrolase</keyword>
<accession>A0A7W8K0G3</accession>
<dbReference type="RefSeq" id="WP_229790135.1">
    <property type="nucleotide sequence ID" value="NZ_JACHFL010000014.1"/>
</dbReference>